<dbReference type="GO" id="GO:0008168">
    <property type="term" value="F:methyltransferase activity"/>
    <property type="evidence" value="ECO:0007669"/>
    <property type="project" value="UniProtKB-UniRule"/>
</dbReference>
<feature type="binding site" evidence="3 4">
    <location>
        <position position="285"/>
    </location>
    <ligand>
        <name>Zn(2+)</name>
        <dbReference type="ChEBI" id="CHEBI:29105"/>
    </ligand>
</feature>
<evidence type="ECO:0000256" key="4">
    <source>
        <dbReference type="PROSITE-ProRule" id="PRU00333"/>
    </source>
</evidence>
<dbReference type="InterPro" id="IPR036589">
    <property type="entry name" value="HCY_dom_sf"/>
</dbReference>
<evidence type="ECO:0000313" key="6">
    <source>
        <dbReference type="EMBL" id="AMJ80126.1"/>
    </source>
</evidence>
<gene>
    <name evidence="6" type="ORF">AV942_18425</name>
</gene>
<proteinExistence type="predicted"/>
<accession>A0AAC8XN60</accession>
<dbReference type="Pfam" id="PF02574">
    <property type="entry name" value="S-methyl_trans"/>
    <property type="match status" value="1"/>
</dbReference>
<evidence type="ECO:0000256" key="3">
    <source>
        <dbReference type="PIRSR" id="PIRSR037505-2"/>
    </source>
</evidence>
<evidence type="ECO:0000259" key="5">
    <source>
        <dbReference type="PROSITE" id="PS50970"/>
    </source>
</evidence>
<protein>
    <submittedName>
        <fullName evidence="6">Homocysteine methyltransferase</fullName>
    </submittedName>
</protein>
<keyword evidence="2 4" id="KW-0808">Transferase</keyword>
<feature type="binding site" evidence="3 4">
    <location>
        <position position="286"/>
    </location>
    <ligand>
        <name>Zn(2+)</name>
        <dbReference type="ChEBI" id="CHEBI:29105"/>
    </ligand>
</feature>
<dbReference type="InterPro" id="IPR017226">
    <property type="entry name" value="BHMT-like"/>
</dbReference>
<dbReference type="Proteomes" id="UP000061468">
    <property type="component" value="Chromosome"/>
</dbReference>
<dbReference type="AlphaFoldDB" id="A0AAC8XN60"/>
<sequence length="305" mass="33174">MTAGDKAIQILDGGMGRELKKIGAPFRQPEWSALALMQSPELVSDVHTHFLNAGATVITTNAYALVPFHIGDQTFNEQAFKLAETAAKLARDAVNAPQGKQEGKLSVAGCIPPAFGSYRPDLFDASRVSEILMPLIEAQAPYIDVWLIETASSIEEAEAVVSLIKTLSSRPIWLSFSLHNRASTDEPVTLRSGEPLEKIVPVLRDVERVLFNCSQPEEMESAITITHKLNPNIAIGAYANSFSERKRSHQANALLSELRDDVTPARYLDYVKSWIAAGASTVGGCCGIGPEHIKAISEFLETQTN</sequence>
<evidence type="ECO:0000313" key="7">
    <source>
        <dbReference type="Proteomes" id="UP000061468"/>
    </source>
</evidence>
<dbReference type="PIRSF" id="PIRSF037505">
    <property type="entry name" value="Betaine_HMT"/>
    <property type="match status" value="1"/>
</dbReference>
<feature type="domain" description="Hcy-binding" evidence="5">
    <location>
        <begin position="1"/>
        <end position="300"/>
    </location>
</feature>
<name>A0AAC8XN60_9ALTE</name>
<keyword evidence="3 4" id="KW-0479">Metal-binding</keyword>
<dbReference type="SUPFAM" id="SSF82282">
    <property type="entry name" value="Homocysteine S-methyltransferase"/>
    <property type="match status" value="1"/>
</dbReference>
<dbReference type="GO" id="GO:0009086">
    <property type="term" value="P:methionine biosynthetic process"/>
    <property type="evidence" value="ECO:0007669"/>
    <property type="project" value="InterPro"/>
</dbReference>
<comment type="cofactor">
    <cofactor evidence="3">
        <name>Zn(2+)</name>
        <dbReference type="ChEBI" id="CHEBI:29105"/>
    </cofactor>
    <text evidence="3">Binds 1 zinc ion per subunit.</text>
</comment>
<dbReference type="GO" id="GO:0032259">
    <property type="term" value="P:methylation"/>
    <property type="evidence" value="ECO:0007669"/>
    <property type="project" value="UniProtKB-KW"/>
</dbReference>
<dbReference type="GO" id="GO:0008270">
    <property type="term" value="F:zinc ion binding"/>
    <property type="evidence" value="ECO:0007669"/>
    <property type="project" value="InterPro"/>
</dbReference>
<evidence type="ECO:0000256" key="2">
    <source>
        <dbReference type="ARBA" id="ARBA00022679"/>
    </source>
</evidence>
<dbReference type="PROSITE" id="PS50970">
    <property type="entry name" value="HCY"/>
    <property type="match status" value="1"/>
</dbReference>
<dbReference type="InterPro" id="IPR003726">
    <property type="entry name" value="HCY_dom"/>
</dbReference>
<organism evidence="6 7">
    <name type="scientific">Alteromonas mediterranea</name>
    <dbReference type="NCBI Taxonomy" id="314275"/>
    <lineage>
        <taxon>Bacteria</taxon>
        <taxon>Pseudomonadati</taxon>
        <taxon>Pseudomonadota</taxon>
        <taxon>Gammaproteobacteria</taxon>
        <taxon>Alteromonadales</taxon>
        <taxon>Alteromonadaceae</taxon>
        <taxon>Alteromonas/Salinimonas group</taxon>
        <taxon>Alteromonas</taxon>
    </lineage>
</organism>
<feature type="binding site" evidence="3 4">
    <location>
        <position position="213"/>
    </location>
    <ligand>
        <name>Zn(2+)</name>
        <dbReference type="ChEBI" id="CHEBI:29105"/>
    </ligand>
</feature>
<dbReference type="Gene3D" id="3.20.20.330">
    <property type="entry name" value="Homocysteine-binding-like domain"/>
    <property type="match status" value="1"/>
</dbReference>
<keyword evidence="3 4" id="KW-0862">Zinc</keyword>
<reference evidence="6 7" key="1">
    <citation type="submission" date="2015-12" db="EMBL/GenBank/DDBJ databases">
        <title>Intraspecies pangenome expansion in the marine bacterium Alteromonas.</title>
        <authorList>
            <person name="Lopez-Perez M."/>
            <person name="Rodriguez-Valera F."/>
        </authorList>
    </citation>
    <scope>NUCLEOTIDE SEQUENCE [LARGE SCALE GENOMIC DNA]</scope>
    <source>
        <strain evidence="6 7">UM8</strain>
    </source>
</reference>
<evidence type="ECO:0000256" key="1">
    <source>
        <dbReference type="ARBA" id="ARBA00022603"/>
    </source>
</evidence>
<dbReference type="RefSeq" id="WP_015068336.1">
    <property type="nucleotide sequence ID" value="NZ_CP013928.1"/>
</dbReference>
<dbReference type="EMBL" id="CP013928">
    <property type="protein sequence ID" value="AMJ80126.1"/>
    <property type="molecule type" value="Genomic_DNA"/>
</dbReference>
<keyword evidence="1 4" id="KW-0489">Methyltransferase</keyword>
<dbReference type="PANTHER" id="PTHR11103">
    <property type="entry name" value="SLR1189 PROTEIN"/>
    <property type="match status" value="1"/>
</dbReference>
<dbReference type="PANTHER" id="PTHR11103:SF18">
    <property type="entry name" value="SLR1189 PROTEIN"/>
    <property type="match status" value="1"/>
</dbReference>